<name>A0A1B8A6J2_FUSPO</name>
<proteinExistence type="predicted"/>
<comment type="caution">
    <text evidence="2">The sequence shown here is derived from an EMBL/GenBank/DDBJ whole genome shotgun (WGS) entry which is preliminary data.</text>
</comment>
<reference evidence="2 3" key="1">
    <citation type="submission" date="2016-06" db="EMBL/GenBank/DDBJ databases">
        <title>Living apart together: crosstalk between the core and supernumerary genomes in a fungal plant pathogen.</title>
        <authorList>
            <person name="Vanheule A."/>
            <person name="Audenaert K."/>
            <person name="Warris S."/>
            <person name="Van De Geest H."/>
            <person name="Schijlen E."/>
            <person name="Hofte M."/>
            <person name="De Saeger S."/>
            <person name="Haesaert G."/>
            <person name="Waalwijk C."/>
            <person name="Van Der Lee T."/>
        </authorList>
    </citation>
    <scope>NUCLEOTIDE SEQUENCE [LARGE SCALE GENOMIC DNA]</scope>
    <source>
        <strain evidence="2 3">2516</strain>
    </source>
</reference>
<protein>
    <recommendedName>
        <fullName evidence="4">MADS-box domain-containing protein</fullName>
    </recommendedName>
</protein>
<sequence length="96" mass="11251">MSHPKVTRRKRRTETLKNKMKEYSDIFNVNIAIVIQDRSTMQKQTFTFSHDPGWVITPSSSPHPTGIVTWPEGKNSRNNVDRLKQRFERLNLECPP</sequence>
<dbReference type="AlphaFoldDB" id="A0A1B8A6J2"/>
<evidence type="ECO:0000313" key="2">
    <source>
        <dbReference type="EMBL" id="OBS16065.1"/>
    </source>
</evidence>
<evidence type="ECO:0000256" key="1">
    <source>
        <dbReference type="SAM" id="MobiDB-lite"/>
    </source>
</evidence>
<feature type="region of interest" description="Disordered" evidence="1">
    <location>
        <begin position="57"/>
        <end position="77"/>
    </location>
</feature>
<organism evidence="2 3">
    <name type="scientific">Fusarium poae</name>
    <dbReference type="NCBI Taxonomy" id="36050"/>
    <lineage>
        <taxon>Eukaryota</taxon>
        <taxon>Fungi</taxon>
        <taxon>Dikarya</taxon>
        <taxon>Ascomycota</taxon>
        <taxon>Pezizomycotina</taxon>
        <taxon>Sordariomycetes</taxon>
        <taxon>Hypocreomycetidae</taxon>
        <taxon>Hypocreales</taxon>
        <taxon>Nectriaceae</taxon>
        <taxon>Fusarium</taxon>
    </lineage>
</organism>
<dbReference type="Proteomes" id="UP000091967">
    <property type="component" value="Unassembled WGS sequence"/>
</dbReference>
<keyword evidence="3" id="KW-1185">Reference proteome</keyword>
<dbReference type="EMBL" id="LYXU01000115">
    <property type="protein sequence ID" value="OBS16065.1"/>
    <property type="molecule type" value="Genomic_DNA"/>
</dbReference>
<gene>
    <name evidence="2" type="ORF">FPOA_13152</name>
</gene>
<evidence type="ECO:0008006" key="4">
    <source>
        <dbReference type="Google" id="ProtNLM"/>
    </source>
</evidence>
<accession>A0A1B8A6J2</accession>
<evidence type="ECO:0000313" key="3">
    <source>
        <dbReference type="Proteomes" id="UP000091967"/>
    </source>
</evidence>